<accession>A0ABR0R6K3</accession>
<dbReference type="PANTHER" id="PTHR35317:SF23">
    <property type="entry name" value="OS04G0629600 PROTEIN"/>
    <property type="match status" value="1"/>
</dbReference>
<organism evidence="1 2">
    <name type="scientific">Gossypium arboreum</name>
    <name type="common">Tree cotton</name>
    <name type="synonym">Gossypium nanking</name>
    <dbReference type="NCBI Taxonomy" id="29729"/>
    <lineage>
        <taxon>Eukaryota</taxon>
        <taxon>Viridiplantae</taxon>
        <taxon>Streptophyta</taxon>
        <taxon>Embryophyta</taxon>
        <taxon>Tracheophyta</taxon>
        <taxon>Spermatophyta</taxon>
        <taxon>Magnoliopsida</taxon>
        <taxon>eudicotyledons</taxon>
        <taxon>Gunneridae</taxon>
        <taxon>Pentapetalae</taxon>
        <taxon>rosids</taxon>
        <taxon>malvids</taxon>
        <taxon>Malvales</taxon>
        <taxon>Malvaceae</taxon>
        <taxon>Malvoideae</taxon>
        <taxon>Gossypium</taxon>
    </lineage>
</organism>
<gene>
    <name evidence="1" type="ORF">PVK06_003126</name>
</gene>
<keyword evidence="2" id="KW-1185">Reference proteome</keyword>
<dbReference type="Pfam" id="PF14223">
    <property type="entry name" value="Retrotran_gag_2"/>
    <property type="match status" value="1"/>
</dbReference>
<evidence type="ECO:0000313" key="1">
    <source>
        <dbReference type="EMBL" id="KAK5846827.1"/>
    </source>
</evidence>
<protein>
    <recommendedName>
        <fullName evidence="3">UBN2 domain-containing protein</fullName>
    </recommendedName>
</protein>
<dbReference type="Proteomes" id="UP001358586">
    <property type="component" value="Chromosome 1"/>
</dbReference>
<evidence type="ECO:0000313" key="2">
    <source>
        <dbReference type="Proteomes" id="UP001358586"/>
    </source>
</evidence>
<reference evidence="1 2" key="1">
    <citation type="submission" date="2023-03" db="EMBL/GenBank/DDBJ databases">
        <title>WGS of Gossypium arboreum.</title>
        <authorList>
            <person name="Yu D."/>
        </authorList>
    </citation>
    <scope>NUCLEOTIDE SEQUENCE [LARGE SCALE GENOMIC DNA]</scope>
    <source>
        <tissue evidence="1">Leaf</tissue>
    </source>
</reference>
<dbReference type="PANTHER" id="PTHR35317">
    <property type="entry name" value="OS04G0629600 PROTEIN"/>
    <property type="match status" value="1"/>
</dbReference>
<proteinExistence type="predicted"/>
<comment type="caution">
    <text evidence="1">The sequence shown here is derived from an EMBL/GenBank/DDBJ whole genome shotgun (WGS) entry which is preliminary data.</text>
</comment>
<evidence type="ECO:0008006" key="3">
    <source>
        <dbReference type="Google" id="ProtNLM"/>
    </source>
</evidence>
<name>A0ABR0R6K3_GOSAR</name>
<sequence length="165" mass="19202">MFCGSIEHYENVQELLTVIDKQFKTSQMSLANTLIMKFTSMKLTIVKGVRDHINKMRDLVARLRALKVEMSKSFLVHFILNTLPPQYGSFKITYNIHKDKWSIDELLTMCDHEEARLILEMGESALTVTLRNKVVQANKKESAKMKLQIDIKKEPKCFFCKKKDT</sequence>
<dbReference type="EMBL" id="JARKNE010000001">
    <property type="protein sequence ID" value="KAK5846827.1"/>
    <property type="molecule type" value="Genomic_DNA"/>
</dbReference>